<dbReference type="InterPro" id="IPR006310">
    <property type="entry name" value="DinG"/>
</dbReference>
<comment type="caution">
    <text evidence="14">The sequence shown here is derived from an EMBL/GenBank/DDBJ whole genome shotgun (WGS) entry which is preliminary data.</text>
</comment>
<dbReference type="PROSITE" id="PS51193">
    <property type="entry name" value="HELICASE_ATP_BIND_2"/>
    <property type="match status" value="1"/>
</dbReference>
<dbReference type="InterPro" id="IPR006555">
    <property type="entry name" value="ATP-dep_Helicase_C"/>
</dbReference>
<dbReference type="GO" id="GO:0016887">
    <property type="term" value="F:ATP hydrolysis activity"/>
    <property type="evidence" value="ECO:0007669"/>
    <property type="project" value="RHEA"/>
</dbReference>
<dbReference type="InterPro" id="IPR001650">
    <property type="entry name" value="Helicase_C-like"/>
</dbReference>
<dbReference type="InterPro" id="IPR006054">
    <property type="entry name" value="DnaQ"/>
</dbReference>
<name>A0A368WAZ2_9BACL</name>
<protein>
    <recommendedName>
        <fullName evidence="8 9">3'-5' exonuclease DinG</fullName>
        <ecNumber evidence="8 9">3.1.-.-</ecNumber>
    </recommendedName>
</protein>
<evidence type="ECO:0000256" key="10">
    <source>
        <dbReference type="SAM" id="MobiDB-lite"/>
    </source>
</evidence>
<accession>A0A368WAZ2</accession>
<dbReference type="NCBIfam" id="TIGR00573">
    <property type="entry name" value="dnaq"/>
    <property type="match status" value="1"/>
</dbReference>
<feature type="domain" description="Helicase ATP-binding" evidence="11">
    <location>
        <begin position="275"/>
        <end position="511"/>
    </location>
</feature>
<reference evidence="14 15" key="1">
    <citation type="submission" date="2018-07" db="EMBL/GenBank/DDBJ databases">
        <title>Genomic Encyclopedia of Type Strains, Phase III (KMG-III): the genomes of soil and plant-associated and newly described type strains.</title>
        <authorList>
            <person name="Whitman W."/>
        </authorList>
    </citation>
    <scope>NUCLEOTIDE SEQUENCE [LARGE SCALE GENOMIC DNA]</scope>
    <source>
        <strain evidence="14 15">CECT 7506</strain>
    </source>
</reference>
<evidence type="ECO:0000256" key="7">
    <source>
        <dbReference type="ARBA" id="ARBA00048954"/>
    </source>
</evidence>
<keyword evidence="4 8" id="KW-0378">Hydrolase</keyword>
<evidence type="ECO:0000256" key="9">
    <source>
        <dbReference type="RuleBase" id="RU364106"/>
    </source>
</evidence>
<dbReference type="CDD" id="cd06127">
    <property type="entry name" value="DEDDh"/>
    <property type="match status" value="1"/>
</dbReference>
<dbReference type="NCBIfam" id="NF005981">
    <property type="entry name" value="PRK08074.1"/>
    <property type="match status" value="1"/>
</dbReference>
<feature type="domain" description="Helicase C-terminal" evidence="13">
    <location>
        <begin position="754"/>
        <end position="946"/>
    </location>
</feature>
<dbReference type="InterPro" id="IPR013520">
    <property type="entry name" value="Ribonucl_H"/>
</dbReference>
<dbReference type="EMBL" id="QPJD01000002">
    <property type="protein sequence ID" value="RCW51070.1"/>
    <property type="molecule type" value="Genomic_DNA"/>
</dbReference>
<dbReference type="InterPro" id="IPR014001">
    <property type="entry name" value="Helicase_ATP-bd"/>
</dbReference>
<sequence length="967" mass="109727">MKFAVLDLETTGHGSEDDILQVGLVIVSDELEIIDTFSSFVRPNIPIPAFITQLTGIDDTVVAEAPELNEVLVKLIPQLDDAVLVAHNVGFDAGFLNQALDRSGYHMFAGRRLDTIELLRILYPTITTYQLGAVSELFGITHDQHHRADSDAMATALLFIETVKKLRKMPLLTLQRLSALIDDGSDLSWFIKLTQQKMEFHTVFESNEFDYFNQFALKAREWTDEQPPRSGSGTEEPLKDVAFDSYLADVKQRFEQKFENYEEREAQAAMFQEVYSALNSNKHLLIEAGTGTGKSLGYLIPALYYSIQNGKKVVVSTHTINLQEQLRQRDLPLLEEVLPFDFKASIFKGRGNYLCLRKFEGKVNTKDLVSPIEDTVTAAQMVVWLGETETGDQEELNFGNKGADFWSTVESDADSCLNRACPWFKRCYYHRAKHEANIADVCITNHSMLFTDIQADHRLLPSYTHLVIDEAHHVEEVAGKHLGMQINYFSLTQAVLRLFKDNRSGLLPALRQKLLHEDNDHQTAWIETIDTVIPIFQEVKEHWDKLFEMFYSFTSTSSDGQTDNGQAVCRLKNNLLPAGWEDAVTVEANVHTELNRVVRTVDKMVTDIKDRIDDSAVQAIITDLNGAVRDLTRVKDELRTFIKLELADSVFWIEASSIYRYRSVQLYGMPVDVSAQLQKHFFDVKESIVLTSATLSVQKSFQYAEEQLGLNGYEEQGRLKTVQLPSPFNYREQALVVIPRNFPVLKGASVDTAYLEMLVKSLADSAKETKGRMLVLFTSYRMLKQVYEPLKDQLSEAGIGVLGQGIDSSNRTKLTRRFRQTPESVLLGTSSFWEGVDIPGEALICLAIVRLPFQPPNHPLAEAKAEMLQRLKQNPFMKLSIPQAVIRFKQGFGRLVRTAQDKGIVIIYDTRVIDTYYGKHFLYSLPGPKIETMHTDQMVPRMREWLEAKQEEPMGVQAAPSSEEEKR</sequence>
<dbReference type="Gene3D" id="3.40.50.300">
    <property type="entry name" value="P-loop containing nucleotide triphosphate hydrolases"/>
    <property type="match status" value="2"/>
</dbReference>
<dbReference type="SUPFAM" id="SSF53098">
    <property type="entry name" value="Ribonuclease H-like"/>
    <property type="match status" value="1"/>
</dbReference>
<keyword evidence="5 8" id="KW-0269">Exonuclease</keyword>
<dbReference type="OrthoDB" id="9803913at2"/>
<evidence type="ECO:0000313" key="15">
    <source>
        <dbReference type="Proteomes" id="UP000252415"/>
    </source>
</evidence>
<dbReference type="HAMAP" id="MF_02206">
    <property type="entry name" value="DinG_exonucl"/>
    <property type="match status" value="1"/>
</dbReference>
<gene>
    <name evidence="8 9" type="primary">dinG</name>
    <name evidence="14" type="ORF">DFP97_102263</name>
</gene>
<comment type="function">
    <text evidence="8 9">3'-5' exonuclease.</text>
</comment>
<comment type="similarity">
    <text evidence="8 9">Belongs to the helicase family. DinG subfamily. Type 2 sub-subfamily.</text>
</comment>
<proteinExistence type="inferred from homology"/>
<feature type="short sequence motif" description="DEAH box" evidence="8">
    <location>
        <begin position="469"/>
        <end position="472"/>
    </location>
</feature>
<dbReference type="InterPro" id="IPR014013">
    <property type="entry name" value="Helic_SF1/SF2_ATP-bd_DinG/Rad3"/>
</dbReference>
<dbReference type="NCBIfam" id="TIGR01407">
    <property type="entry name" value="dinG_rel"/>
    <property type="match status" value="1"/>
</dbReference>
<dbReference type="Pfam" id="PF00929">
    <property type="entry name" value="RNase_T"/>
    <property type="match status" value="1"/>
</dbReference>
<evidence type="ECO:0000256" key="6">
    <source>
        <dbReference type="ARBA" id="ARBA00022840"/>
    </source>
</evidence>
<keyword evidence="15" id="KW-1185">Reference proteome</keyword>
<feature type="domain" description="Helicase ATP-binding" evidence="12">
    <location>
        <begin position="253"/>
        <end position="517"/>
    </location>
</feature>
<keyword evidence="3 8" id="KW-0547">Nucleotide-binding</keyword>
<dbReference type="SMART" id="SM00479">
    <property type="entry name" value="EXOIII"/>
    <property type="match status" value="1"/>
</dbReference>
<dbReference type="SMART" id="SM00491">
    <property type="entry name" value="HELICc2"/>
    <property type="match status" value="1"/>
</dbReference>
<dbReference type="SMART" id="SM00487">
    <property type="entry name" value="DEXDc"/>
    <property type="match status" value="1"/>
</dbReference>
<dbReference type="GO" id="GO:0003887">
    <property type="term" value="F:DNA-directed DNA polymerase activity"/>
    <property type="evidence" value="ECO:0007669"/>
    <property type="project" value="InterPro"/>
</dbReference>
<evidence type="ECO:0000256" key="8">
    <source>
        <dbReference type="HAMAP-Rule" id="MF_02206"/>
    </source>
</evidence>
<dbReference type="InterPro" id="IPR045028">
    <property type="entry name" value="DinG/Rad3-like"/>
</dbReference>
<dbReference type="PROSITE" id="PS51194">
    <property type="entry name" value="HELICASE_CTER"/>
    <property type="match status" value="1"/>
</dbReference>
<dbReference type="AlphaFoldDB" id="A0A368WAZ2"/>
<evidence type="ECO:0000256" key="5">
    <source>
        <dbReference type="ARBA" id="ARBA00022839"/>
    </source>
</evidence>
<dbReference type="GO" id="GO:0043139">
    <property type="term" value="F:5'-3' DNA helicase activity"/>
    <property type="evidence" value="ECO:0007669"/>
    <property type="project" value="UniProtKB-EC"/>
</dbReference>
<dbReference type="GO" id="GO:0008408">
    <property type="term" value="F:3'-5' exonuclease activity"/>
    <property type="evidence" value="ECO:0007669"/>
    <property type="project" value="UniProtKB-UniRule"/>
</dbReference>
<dbReference type="Gene3D" id="3.30.420.10">
    <property type="entry name" value="Ribonuclease H-like superfamily/Ribonuclease H"/>
    <property type="match status" value="1"/>
</dbReference>
<dbReference type="InterPro" id="IPR012337">
    <property type="entry name" value="RNaseH-like_sf"/>
</dbReference>
<dbReference type="RefSeq" id="WP_114378569.1">
    <property type="nucleotide sequence ID" value="NZ_QPJD01000002.1"/>
</dbReference>
<dbReference type="SUPFAM" id="SSF52540">
    <property type="entry name" value="P-loop containing nucleoside triphosphate hydrolases"/>
    <property type="match status" value="1"/>
</dbReference>
<evidence type="ECO:0000259" key="11">
    <source>
        <dbReference type="PROSITE" id="PS51192"/>
    </source>
</evidence>
<dbReference type="GO" id="GO:0006260">
    <property type="term" value="P:DNA replication"/>
    <property type="evidence" value="ECO:0007669"/>
    <property type="project" value="InterPro"/>
</dbReference>
<evidence type="ECO:0000256" key="3">
    <source>
        <dbReference type="ARBA" id="ARBA00022741"/>
    </source>
</evidence>
<dbReference type="InterPro" id="IPR027417">
    <property type="entry name" value="P-loop_NTPase"/>
</dbReference>
<dbReference type="PANTHER" id="PTHR11472">
    <property type="entry name" value="DNA REPAIR DEAD HELICASE RAD3/XP-D SUBFAMILY MEMBER"/>
    <property type="match status" value="1"/>
</dbReference>
<comment type="catalytic activity">
    <reaction evidence="7">
        <text>ATP + H2O = ADP + phosphate + H(+)</text>
        <dbReference type="Rhea" id="RHEA:13065"/>
        <dbReference type="ChEBI" id="CHEBI:15377"/>
        <dbReference type="ChEBI" id="CHEBI:15378"/>
        <dbReference type="ChEBI" id="CHEBI:30616"/>
        <dbReference type="ChEBI" id="CHEBI:43474"/>
        <dbReference type="ChEBI" id="CHEBI:456216"/>
        <dbReference type="EC" id="5.6.2.3"/>
    </reaction>
</comment>
<keyword evidence="6 8" id="KW-0067">ATP-binding</keyword>
<evidence type="ECO:0000256" key="4">
    <source>
        <dbReference type="ARBA" id="ARBA00022801"/>
    </source>
</evidence>
<dbReference type="EC" id="3.1.-.-" evidence="8 9"/>
<dbReference type="Proteomes" id="UP000252415">
    <property type="component" value="Unassembled WGS sequence"/>
</dbReference>
<evidence type="ECO:0000259" key="13">
    <source>
        <dbReference type="PROSITE" id="PS51194"/>
    </source>
</evidence>
<keyword evidence="14" id="KW-0347">Helicase</keyword>
<dbReference type="InterPro" id="IPR011545">
    <property type="entry name" value="DEAD/DEAH_box_helicase_dom"/>
</dbReference>
<feature type="region of interest" description="Disordered" evidence="10">
    <location>
        <begin position="948"/>
        <end position="967"/>
    </location>
</feature>
<feature type="binding site" evidence="8">
    <location>
        <begin position="288"/>
        <end position="295"/>
    </location>
    <ligand>
        <name>ATP</name>
        <dbReference type="ChEBI" id="CHEBI:30616"/>
    </ligand>
</feature>
<evidence type="ECO:0000259" key="12">
    <source>
        <dbReference type="PROSITE" id="PS51193"/>
    </source>
</evidence>
<comment type="cofactor">
    <cofactor evidence="1">
        <name>[4Fe-4S] cluster</name>
        <dbReference type="ChEBI" id="CHEBI:49883"/>
    </cofactor>
</comment>
<dbReference type="FunFam" id="3.30.420.10:FF:000045">
    <property type="entry name" value="3'-5' exonuclease DinG"/>
    <property type="match status" value="1"/>
</dbReference>
<dbReference type="GO" id="GO:0005524">
    <property type="term" value="F:ATP binding"/>
    <property type="evidence" value="ECO:0007669"/>
    <property type="project" value="UniProtKB-UniRule"/>
</dbReference>
<evidence type="ECO:0000313" key="14">
    <source>
        <dbReference type="EMBL" id="RCW51070.1"/>
    </source>
</evidence>
<dbReference type="Pfam" id="PF13307">
    <property type="entry name" value="Helicase_C_2"/>
    <property type="match status" value="1"/>
</dbReference>
<organism evidence="14 15">
    <name type="scientific">Paenibacillus prosopidis</name>
    <dbReference type="NCBI Taxonomy" id="630520"/>
    <lineage>
        <taxon>Bacteria</taxon>
        <taxon>Bacillati</taxon>
        <taxon>Bacillota</taxon>
        <taxon>Bacilli</taxon>
        <taxon>Bacillales</taxon>
        <taxon>Paenibacillaceae</taxon>
        <taxon>Paenibacillus</taxon>
    </lineage>
</organism>
<dbReference type="PANTHER" id="PTHR11472:SF34">
    <property type="entry name" value="REGULATOR OF TELOMERE ELONGATION HELICASE 1"/>
    <property type="match status" value="1"/>
</dbReference>
<dbReference type="PROSITE" id="PS51192">
    <property type="entry name" value="HELICASE_ATP_BIND_1"/>
    <property type="match status" value="1"/>
</dbReference>
<dbReference type="Pfam" id="PF00270">
    <property type="entry name" value="DEAD"/>
    <property type="match status" value="1"/>
</dbReference>
<keyword evidence="2 8" id="KW-0540">Nuclease</keyword>
<evidence type="ECO:0000256" key="1">
    <source>
        <dbReference type="ARBA" id="ARBA00001966"/>
    </source>
</evidence>
<dbReference type="GO" id="GO:0003677">
    <property type="term" value="F:DNA binding"/>
    <property type="evidence" value="ECO:0007669"/>
    <property type="project" value="InterPro"/>
</dbReference>
<evidence type="ECO:0000256" key="2">
    <source>
        <dbReference type="ARBA" id="ARBA00022722"/>
    </source>
</evidence>
<dbReference type="InterPro" id="IPR036397">
    <property type="entry name" value="RNaseH_sf"/>
</dbReference>